<evidence type="ECO:0008006" key="4">
    <source>
        <dbReference type="Google" id="ProtNLM"/>
    </source>
</evidence>
<accession>A0A106C169</accession>
<gene>
    <name evidence="2" type="ORF">AWJ07_14610</name>
</gene>
<protein>
    <recommendedName>
        <fullName evidence="4">MtrB/PioB family decaheme-associated outer membrane protein</fullName>
    </recommendedName>
</protein>
<organism evidence="2">
    <name type="scientific">Shewanella frigidimarina</name>
    <dbReference type="NCBI Taxonomy" id="56812"/>
    <lineage>
        <taxon>Bacteria</taxon>
        <taxon>Pseudomonadati</taxon>
        <taxon>Pseudomonadota</taxon>
        <taxon>Gammaproteobacteria</taxon>
        <taxon>Alteromonadales</taxon>
        <taxon>Shewanellaceae</taxon>
        <taxon>Shewanella</taxon>
    </lineage>
</organism>
<evidence type="ECO:0000313" key="3">
    <source>
        <dbReference type="Proteomes" id="UP000055702"/>
    </source>
</evidence>
<name>A0A106C169_SHEFR</name>
<comment type="caution">
    <text evidence="2">The sequence shown here is derived from an EMBL/GenBank/DDBJ whole genome shotgun (WGS) entry which is preliminary data.</text>
</comment>
<dbReference type="SUPFAM" id="SSF56935">
    <property type="entry name" value="Porins"/>
    <property type="match status" value="1"/>
</dbReference>
<reference evidence="2 3" key="1">
    <citation type="submission" date="2016-01" db="EMBL/GenBank/DDBJ databases">
        <title>Draft genome of the antarctic isolate Shewanella frigidimarina Ag06-30.</title>
        <authorList>
            <person name="Parmeciano Di Noto G."/>
            <person name="Vazquez S."/>
            <person name="Mac Cormack W."/>
            <person name="Iriarte A."/>
            <person name="Quiroga C."/>
        </authorList>
    </citation>
    <scope>NUCLEOTIDE SEQUENCE [LARGE SCALE GENOMIC DNA]</scope>
    <source>
        <strain evidence="2 3">Ag06-30</strain>
    </source>
</reference>
<feature type="chain" id="PRO_5007125991" description="MtrB/PioB family decaheme-associated outer membrane protein" evidence="1">
    <location>
        <begin position="23"/>
        <end position="695"/>
    </location>
</feature>
<keyword evidence="1" id="KW-0732">Signal</keyword>
<dbReference type="EMBL" id="LRDC01000014">
    <property type="protein sequence ID" value="KVX02372.1"/>
    <property type="molecule type" value="Genomic_DNA"/>
</dbReference>
<dbReference type="Gene3D" id="2.40.160.10">
    <property type="entry name" value="Porin"/>
    <property type="match status" value="1"/>
</dbReference>
<feature type="signal peptide" evidence="1">
    <location>
        <begin position="1"/>
        <end position="22"/>
    </location>
</feature>
<sequence>MNTKLNLITLALLTSTSFSLMADGYGLANAKTDNIKYDAWNCKACAVETGTTGNVGVGIGYNSEDDINSANAFNSSNQTAGKIDADIKYRGNNGYQAKVVANNIGMDNGRMEIDVGKLGLYRLNLGYRSIATYQSNNALSPYQNIGSDNLTLADNWVTAGSSSDMPMLYSSLIPFELSLKRERAGLGFEYQTESLFTTYVNFQREEKTGTKVASGSFFNQSMMLAEPVDYTTDILNAGIKLRGDNWFTSINYNGSVFSNNNQQLGFDSAFNPTFGAQSRGYMALDPDNEAHTISLMGQYNDSITSLSGRLLLGQMTQDQQLTSIGYGYSLPADSIDAKVDITGMTLKAVTKLNRAWRLTGSYDYNDRENNTQIEQWTQISINDVTGKVRYNTPYDLTTHNAKLSTDYRINHGLKLDAGYDFKRDERSNQGRETTDDNNVWARLRVNSFDMWDMWLKGSLSKRDGSEYKASESSSAEQNPLLRRYYLADRDRTQIEARFNHSPLDNLNVDFGVRYALDDYTNTQIGLTESKDTNYDINLSYMINDDMNVNTFYNHQIIKSAQSGSANLSIATWQADIEDTVDVVGAGLSYNNLMDSRLRLGLDYTYSDSDSNTQVRQGISGDYGDYFAKVHNINVYAQYQATEKMALRIDYKMEKYLDNDDANDIEPDTIWNVMSFGNLQHDYTAHMIMLNVNYSL</sequence>
<dbReference type="InterPro" id="IPR020016">
    <property type="entry name" value="Decahaem-assoc_OM_MtrB/PioB"/>
</dbReference>
<dbReference type="AlphaFoldDB" id="A0A106C169"/>
<dbReference type="Proteomes" id="UP000055702">
    <property type="component" value="Unassembled WGS sequence"/>
</dbReference>
<dbReference type="InterPro" id="IPR023614">
    <property type="entry name" value="Porin_dom_sf"/>
</dbReference>
<dbReference type="RefSeq" id="WP_059745436.1">
    <property type="nucleotide sequence ID" value="NZ_LRDC01000014.1"/>
</dbReference>
<dbReference type="NCBIfam" id="TIGR03509">
    <property type="entry name" value="OMP_MtrB_PioB"/>
    <property type="match status" value="1"/>
</dbReference>
<evidence type="ECO:0000313" key="2">
    <source>
        <dbReference type="EMBL" id="KVX02372.1"/>
    </source>
</evidence>
<evidence type="ECO:0000256" key="1">
    <source>
        <dbReference type="SAM" id="SignalP"/>
    </source>
</evidence>
<dbReference type="Pfam" id="PF11854">
    <property type="entry name" value="MtrB_PioB"/>
    <property type="match status" value="1"/>
</dbReference>
<proteinExistence type="predicted"/>